<dbReference type="PROSITE" id="PS51363">
    <property type="entry name" value="W2"/>
    <property type="match status" value="1"/>
</dbReference>
<dbReference type="PANTHER" id="PTHR23253:SF78">
    <property type="entry name" value="EUKARYOTIC TRANSLATION INITIATION FACTOR 4G1, ISOFORM B-RELATED"/>
    <property type="match status" value="1"/>
</dbReference>
<dbReference type="Gene3D" id="1.25.40.180">
    <property type="match status" value="3"/>
</dbReference>
<feature type="region of interest" description="Disordered" evidence="6">
    <location>
        <begin position="90"/>
        <end position="226"/>
    </location>
</feature>
<feature type="region of interest" description="Disordered" evidence="6">
    <location>
        <begin position="1465"/>
        <end position="1520"/>
    </location>
</feature>
<feature type="compositionally biased region" description="Basic and acidic residues" evidence="6">
    <location>
        <begin position="1482"/>
        <end position="1491"/>
    </location>
</feature>
<evidence type="ECO:0000256" key="1">
    <source>
        <dbReference type="ARBA" id="ARBA00005775"/>
    </source>
</evidence>
<feature type="compositionally biased region" description="Basic and acidic residues" evidence="6">
    <location>
        <begin position="890"/>
        <end position="933"/>
    </location>
</feature>
<dbReference type="Pfam" id="PF02847">
    <property type="entry name" value="MA3"/>
    <property type="match status" value="1"/>
</dbReference>
<feature type="region of interest" description="Disordered" evidence="6">
    <location>
        <begin position="1131"/>
        <end position="1158"/>
    </location>
</feature>
<feature type="region of interest" description="Disordered" evidence="6">
    <location>
        <begin position="1574"/>
        <end position="1625"/>
    </location>
</feature>
<dbReference type="SMART" id="SM00544">
    <property type="entry name" value="MA3"/>
    <property type="match status" value="1"/>
</dbReference>
<comment type="caution">
    <text evidence="9">The sequence shown here is derived from an EMBL/GenBank/DDBJ whole genome shotgun (WGS) entry which is preliminary data.</text>
</comment>
<feature type="compositionally biased region" description="Pro residues" evidence="6">
    <location>
        <begin position="198"/>
        <end position="211"/>
    </location>
</feature>
<dbReference type="EMBL" id="LBMM01000436">
    <property type="protein sequence ID" value="KMQ98358.1"/>
    <property type="molecule type" value="Genomic_DNA"/>
</dbReference>
<organism evidence="9 10">
    <name type="scientific">Lasius niger</name>
    <name type="common">Black garden ant</name>
    <dbReference type="NCBI Taxonomy" id="67767"/>
    <lineage>
        <taxon>Eukaryota</taxon>
        <taxon>Metazoa</taxon>
        <taxon>Ecdysozoa</taxon>
        <taxon>Arthropoda</taxon>
        <taxon>Hexapoda</taxon>
        <taxon>Insecta</taxon>
        <taxon>Pterygota</taxon>
        <taxon>Neoptera</taxon>
        <taxon>Endopterygota</taxon>
        <taxon>Hymenoptera</taxon>
        <taxon>Apocrita</taxon>
        <taxon>Aculeata</taxon>
        <taxon>Formicoidea</taxon>
        <taxon>Formicidae</taxon>
        <taxon>Formicinae</taxon>
        <taxon>Lasius</taxon>
        <taxon>Lasius</taxon>
    </lineage>
</organism>
<evidence type="ECO:0000256" key="5">
    <source>
        <dbReference type="ARBA" id="ARBA00022917"/>
    </source>
</evidence>
<dbReference type="PROSITE" id="PS51366">
    <property type="entry name" value="MI"/>
    <property type="match status" value="1"/>
</dbReference>
<dbReference type="GO" id="GO:0003743">
    <property type="term" value="F:translation initiation factor activity"/>
    <property type="evidence" value="ECO:0007669"/>
    <property type="project" value="UniProtKB-KW"/>
</dbReference>
<proteinExistence type="inferred from homology"/>
<keyword evidence="4" id="KW-0810">Translation regulation</keyword>
<feature type="compositionally biased region" description="Basic and acidic residues" evidence="6">
    <location>
        <begin position="844"/>
        <end position="858"/>
    </location>
</feature>
<dbReference type="GO" id="GO:0006417">
    <property type="term" value="P:regulation of translation"/>
    <property type="evidence" value="ECO:0007669"/>
    <property type="project" value="UniProtKB-KW"/>
</dbReference>
<feature type="compositionally biased region" description="Low complexity" evidence="6">
    <location>
        <begin position="182"/>
        <end position="197"/>
    </location>
</feature>
<dbReference type="CDD" id="cd11559">
    <property type="entry name" value="W2_eIF4G1_like"/>
    <property type="match status" value="1"/>
</dbReference>
<feature type="compositionally biased region" description="Basic and acidic residues" evidence="6">
    <location>
        <begin position="769"/>
        <end position="781"/>
    </location>
</feature>
<feature type="region of interest" description="Disordered" evidence="6">
    <location>
        <begin position="518"/>
        <end position="581"/>
    </location>
</feature>
<evidence type="ECO:0000256" key="2">
    <source>
        <dbReference type="ARBA" id="ARBA00022540"/>
    </source>
</evidence>
<dbReference type="InterPro" id="IPR016024">
    <property type="entry name" value="ARM-type_fold"/>
</dbReference>
<feature type="region of interest" description="Disordered" evidence="6">
    <location>
        <begin position="241"/>
        <end position="286"/>
    </location>
</feature>
<dbReference type="Pfam" id="PF21140">
    <property type="entry name" value="eIF4G1-like_eIF4E-bd"/>
    <property type="match status" value="1"/>
</dbReference>
<evidence type="ECO:0000259" key="8">
    <source>
        <dbReference type="PROSITE" id="PS51366"/>
    </source>
</evidence>
<protein>
    <submittedName>
        <fullName evidence="9">Eukaryotic translation initiation factor 4 gamma 3</fullName>
    </submittedName>
</protein>
<feature type="compositionally biased region" description="Polar residues" evidence="6">
    <location>
        <begin position="783"/>
        <end position="792"/>
    </location>
</feature>
<dbReference type="Pfam" id="PF02854">
    <property type="entry name" value="MIF4G"/>
    <property type="match status" value="1"/>
</dbReference>
<dbReference type="InterPro" id="IPR003307">
    <property type="entry name" value="W2_domain"/>
</dbReference>
<feature type="domain" description="MI" evidence="8">
    <location>
        <begin position="1659"/>
        <end position="1781"/>
    </location>
</feature>
<dbReference type="InterPro" id="IPR049485">
    <property type="entry name" value="eIF4G1-like_eIF4E-bd"/>
</dbReference>
<dbReference type="Proteomes" id="UP000036403">
    <property type="component" value="Unassembled WGS sequence"/>
</dbReference>
<dbReference type="OrthoDB" id="514777at2759"/>
<dbReference type="FunFam" id="1.25.40.180:FF:000042">
    <property type="entry name" value="Eukaryotic translation initiation factor 4 gamma"/>
    <property type="match status" value="1"/>
</dbReference>
<dbReference type="GO" id="GO:0003729">
    <property type="term" value="F:mRNA binding"/>
    <property type="evidence" value="ECO:0007669"/>
    <property type="project" value="TreeGrafter"/>
</dbReference>
<accession>A0A0J7L706</accession>
<name>A0A0J7L706_LASNI</name>
<feature type="region of interest" description="Disordered" evidence="6">
    <location>
        <begin position="718"/>
        <end position="962"/>
    </location>
</feature>
<dbReference type="InterPro" id="IPR003891">
    <property type="entry name" value="Initiation_fac_eIF4g_MI"/>
</dbReference>
<dbReference type="PaxDb" id="67767-A0A0J7L706"/>
<evidence type="ECO:0000256" key="3">
    <source>
        <dbReference type="ARBA" id="ARBA00022553"/>
    </source>
</evidence>
<feature type="region of interest" description="Disordered" evidence="6">
    <location>
        <begin position="36"/>
        <end position="77"/>
    </location>
</feature>
<feature type="domain" description="W2" evidence="7">
    <location>
        <begin position="1854"/>
        <end position="2022"/>
    </location>
</feature>
<comment type="similarity">
    <text evidence="1">Belongs to the eukaryotic initiation factor 4G family.</text>
</comment>
<keyword evidence="3" id="KW-0597">Phosphoprotein</keyword>
<keyword evidence="2 9" id="KW-0396">Initiation factor</keyword>
<evidence type="ECO:0000313" key="9">
    <source>
        <dbReference type="EMBL" id="KMQ98358.1"/>
    </source>
</evidence>
<dbReference type="InterPro" id="IPR003890">
    <property type="entry name" value="MIF4G-like_typ-3"/>
</dbReference>
<keyword evidence="5" id="KW-0648">Protein biosynthesis</keyword>
<evidence type="ECO:0000256" key="6">
    <source>
        <dbReference type="SAM" id="MobiDB-lite"/>
    </source>
</evidence>
<feature type="compositionally biased region" description="Basic and acidic residues" evidence="6">
    <location>
        <begin position="944"/>
        <end position="962"/>
    </location>
</feature>
<evidence type="ECO:0000313" key="10">
    <source>
        <dbReference type="Proteomes" id="UP000036403"/>
    </source>
</evidence>
<keyword evidence="10" id="KW-1185">Reference proteome</keyword>
<feature type="compositionally biased region" description="Low complexity" evidence="6">
    <location>
        <begin position="100"/>
        <end position="116"/>
    </location>
</feature>
<dbReference type="GO" id="GO:0016281">
    <property type="term" value="C:eukaryotic translation initiation factor 4F complex"/>
    <property type="evidence" value="ECO:0007669"/>
    <property type="project" value="TreeGrafter"/>
</dbReference>
<evidence type="ECO:0000259" key="7">
    <source>
        <dbReference type="PROSITE" id="PS51363"/>
    </source>
</evidence>
<feature type="compositionally biased region" description="Basic and acidic residues" evidence="6">
    <location>
        <begin position="873"/>
        <end position="883"/>
    </location>
</feature>
<reference evidence="9 10" key="1">
    <citation type="submission" date="2015-04" db="EMBL/GenBank/DDBJ databases">
        <title>Lasius niger genome sequencing.</title>
        <authorList>
            <person name="Konorov E.A."/>
            <person name="Nikitin M.A."/>
            <person name="Kirill M.V."/>
            <person name="Chang P."/>
        </authorList>
    </citation>
    <scope>NUCLEOTIDE SEQUENCE [LARGE SCALE GENOMIC DNA]</scope>
    <source>
        <tissue evidence="9">Whole</tissue>
    </source>
</reference>
<feature type="compositionally biased region" description="Basic and acidic residues" evidence="6">
    <location>
        <begin position="1591"/>
        <end position="1604"/>
    </location>
</feature>
<evidence type="ECO:0000256" key="4">
    <source>
        <dbReference type="ARBA" id="ARBA00022845"/>
    </source>
</evidence>
<feature type="region of interest" description="Disordered" evidence="6">
    <location>
        <begin position="442"/>
        <end position="468"/>
    </location>
</feature>
<feature type="compositionally biased region" description="Polar residues" evidence="6">
    <location>
        <begin position="547"/>
        <end position="566"/>
    </location>
</feature>
<dbReference type="PANTHER" id="PTHR23253">
    <property type="entry name" value="EUKARYOTIC TRANSLATION INITIATION FACTOR 4 GAMMA"/>
    <property type="match status" value="1"/>
</dbReference>
<dbReference type="STRING" id="67767.A0A0J7L706"/>
<sequence>MVSRYGVSKEGTVGVAVSTLGPMHCLLPHCGGPHHPHHLAASHPGQNPQPGHNHHVHPGHQPQPPPSPSPHLNQLTHPPQLTVNISHHLNHHHHQHQHHQQQQQQSQQQQQQQQTQMPPQYRVTANRSEFHGNYSAQPGGQVGGSAASNVGVPTGRGPPPLGGIQTIGQSAAGIPSGGPAGGQAPSQAPTPGVQSQPPQGPAPTTTPPVHTPSPQEMGKQAHLQTQPASLQQVYVPAQNRPTSQGYYQTGPRPQQPRGINHRGGQSASGTQVVGMTGVGGGGGQPPALYPHHGLPVQASAMYISQSQVHGLHTGPHQQSVYPMNNQIPIHQFSGPPQRHQPHQNPSFYHPSFSPQIITQPAPMFGHYAAAPQHGYYYATSNTMSLGRPSTSAVSGGAQHVANPLASAQGAPVVPQGTLQQPTQQAQPLPTMGIPLTQADVYAGHNGGATNANSVTRSRKPRGQNAILDIVNPITGKNISDEIYKDNETTQSGESSNRETPQPQNNGAEVIADFAARVAKAATEESDSVSTSAPETAPNTTQTTAQTSLSNVHNTNSANDANSQCNTGPPMPTQSLAGAGAGKTVSTIGSQLLGTCSNVGQIEPNTAKTTESKALQLPVKEFQPRSEVKSVTIEESSSPVVPPMVAVANKDPVSVQLTSAPTANTETASTVTAEITESPEAVGPAAAGVVIGPEPTTKSLNVSSSNVVQTSIAPYWSNITPTQELPKPSATASSANLVPTREPFPNLSKATSNSPPRRKLNATELPSNTKEQKERKTREKSLGSRGTTPTPVHNQAADHHHHHQKPNGDATGDKTETEAHPRNEIQQKPADGKAMQKQKSKNKLKPRELNRKGAEKEGTDMDAFVNTVPATKTTETKQDNKEQQHVPAPRDSNKEPAREISKDIKEKDNYESKKEILPVHSVKSEKLAPAEVPKESTPVQTLPHVVDKLPTSKESSPVREDDAKSNALFDDVVDHAFIEENSEPLLETVDLDPLVAQKNEENFKASVFHASNDEKAATIVTPIATEKKQQEVKTPSSNNASSNEVTATPRQPQLRYDYKKDQWSPANLGGKKIYDREFLIRLQFEPNSRIKPPNLPNLQGVLKDSMQNAHNAVDLRAFKENMTRHDSLMPGFAKANMSTRPPPTSRKSDRGKPKPNKPNVIHVSLSLREDVKLREAENAWRPTRLNPTNLTEEEVKTEALYKKVRSVLNKLTPQKFNTLVEQVRSLEINTPERLQGVINLVFEKAVDEPSFSVEYALMCKELGMMEVAGANNQDSSVNFKKLIITRCQKEFEKNPIDDVERKRKIKEIEECTDPEKKKLMYLEFDEEERRVRVKSVGNIRFIGELFRQQILTGKIMHRCIRHLLDQNDEDNLECLCKLLTTIGKDLESKAPQSGNAANNDDMQEYFNRMQDIVSRNAQSKEGQGYVKINSRIRFMLQDVIDLRANKWIPRRNENNPKTIDQIQKEAESERLDMQVNSASLNPPRKDDRNNDRKRNRGPGGPSDDGWSQPVGRVRPTTYSVETAKLKIKTPPMDDMQLGNRASYLWRSIPSNSNSKTITNTNKFACLDNMANLDQDKKMPSLLSGSRSTGPRESGRDYRSSYDGRSSRNGTHQPSIAGPSRESHSLLDNSQSRNVSMLPPVLKSASESGAISRKPQMSEEEFIKAHNSIISHYFEEQIVDNTVLEIQQKFDNATFAKFTRECINYVLEKSSIERELISKLLSHLLRRNILHVECFKSGLGEVLEIVDDLVIDIPKIWTYLAEILSHPIQDEAVSLYEMKSVFMSLKNQGFVGKFIGELLTKVSHNKGGRWVADKWDQAGLKLSSLINPELEDAEKITTEYNLEFLTGDYNSAKGSATTDQLSLEKIQENLTRLMKENTSFDEICSWITANVGNRDKDPKFIRHLMTAILETTLERHHGTWKLNLDTFASLQTLIQRFVDANELLELQCLYAIQRYIKKIEFPPGTLVPIMNRLWMDNVISSDAFLTWHKKTPEGADVEGHSVSIVALTSFFTDLQEPDDNSSVEELSTSANQDC</sequence>
<feature type="region of interest" description="Disordered" evidence="6">
    <location>
        <begin position="1025"/>
        <end position="1048"/>
    </location>
</feature>
<dbReference type="Pfam" id="PF02020">
    <property type="entry name" value="W2"/>
    <property type="match status" value="1"/>
</dbReference>
<dbReference type="SMART" id="SM00543">
    <property type="entry name" value="MIF4G"/>
    <property type="match status" value="1"/>
</dbReference>
<feature type="compositionally biased region" description="Basic and acidic residues" evidence="6">
    <location>
        <begin position="810"/>
        <end position="824"/>
    </location>
</feature>
<feature type="compositionally biased region" description="Low complexity" evidence="6">
    <location>
        <begin position="532"/>
        <end position="546"/>
    </location>
</feature>
<dbReference type="SUPFAM" id="SSF48371">
    <property type="entry name" value="ARM repeat"/>
    <property type="match status" value="3"/>
</dbReference>
<gene>
    <name evidence="9" type="ORF">RF55_1274</name>
</gene>
<feature type="compositionally biased region" description="Polar residues" evidence="6">
    <location>
        <begin position="1031"/>
        <end position="1048"/>
    </location>
</feature>
<feature type="compositionally biased region" description="Basic residues" evidence="6">
    <location>
        <begin position="90"/>
        <end position="99"/>
    </location>
</feature>